<accession>A0A8J3IHE5</accession>
<keyword evidence="3" id="KW-1185">Reference proteome</keyword>
<evidence type="ECO:0000313" key="2">
    <source>
        <dbReference type="EMBL" id="GHO94601.1"/>
    </source>
</evidence>
<evidence type="ECO:0000256" key="1">
    <source>
        <dbReference type="SAM" id="MobiDB-lite"/>
    </source>
</evidence>
<protein>
    <recommendedName>
        <fullName evidence="4">Transposase</fullName>
    </recommendedName>
</protein>
<dbReference type="RefSeq" id="WP_220205319.1">
    <property type="nucleotide sequence ID" value="NZ_BNJK01000001.1"/>
</dbReference>
<dbReference type="SUPFAM" id="SSF46689">
    <property type="entry name" value="Homeodomain-like"/>
    <property type="match status" value="1"/>
</dbReference>
<feature type="compositionally biased region" description="Basic residues" evidence="1">
    <location>
        <begin position="162"/>
        <end position="173"/>
    </location>
</feature>
<sequence length="173" mass="19987">MRPLEIPIPTDEERQILEEVYQSTRDIRLHMRLQMVFLAVEHHFSAAAIASIVRSSEETVRRWLKRWMAEGIEGLKDRPGGGAPAKITSAYEELLLASVRLRPRSLGQPYSLWTLRRLADYMAEQTGIRVTYETVRLILQRGDIVLSRPQHTISSPDPEYKVKKRRSKRHATG</sequence>
<evidence type="ECO:0008006" key="4">
    <source>
        <dbReference type="Google" id="ProtNLM"/>
    </source>
</evidence>
<organism evidence="2 3">
    <name type="scientific">Reticulibacter mediterranei</name>
    <dbReference type="NCBI Taxonomy" id="2778369"/>
    <lineage>
        <taxon>Bacteria</taxon>
        <taxon>Bacillati</taxon>
        <taxon>Chloroflexota</taxon>
        <taxon>Ktedonobacteria</taxon>
        <taxon>Ktedonobacterales</taxon>
        <taxon>Reticulibacteraceae</taxon>
        <taxon>Reticulibacter</taxon>
    </lineage>
</organism>
<proteinExistence type="predicted"/>
<dbReference type="AlphaFoldDB" id="A0A8J3IHE5"/>
<dbReference type="Pfam" id="PF13565">
    <property type="entry name" value="HTH_32"/>
    <property type="match status" value="1"/>
</dbReference>
<gene>
    <name evidence="2" type="ORF">KSF_046490</name>
</gene>
<dbReference type="Proteomes" id="UP000597444">
    <property type="component" value="Unassembled WGS sequence"/>
</dbReference>
<feature type="region of interest" description="Disordered" evidence="1">
    <location>
        <begin position="149"/>
        <end position="173"/>
    </location>
</feature>
<dbReference type="EMBL" id="BNJK01000001">
    <property type="protein sequence ID" value="GHO94601.1"/>
    <property type="molecule type" value="Genomic_DNA"/>
</dbReference>
<comment type="caution">
    <text evidence="2">The sequence shown here is derived from an EMBL/GenBank/DDBJ whole genome shotgun (WGS) entry which is preliminary data.</text>
</comment>
<dbReference type="InterPro" id="IPR009057">
    <property type="entry name" value="Homeodomain-like_sf"/>
</dbReference>
<evidence type="ECO:0000313" key="3">
    <source>
        <dbReference type="Proteomes" id="UP000597444"/>
    </source>
</evidence>
<reference evidence="2" key="1">
    <citation type="submission" date="2020-10" db="EMBL/GenBank/DDBJ databases">
        <title>Taxonomic study of unclassified bacteria belonging to the class Ktedonobacteria.</title>
        <authorList>
            <person name="Yabe S."/>
            <person name="Wang C.M."/>
            <person name="Zheng Y."/>
            <person name="Sakai Y."/>
            <person name="Cavaletti L."/>
            <person name="Monciardini P."/>
            <person name="Donadio S."/>
        </authorList>
    </citation>
    <scope>NUCLEOTIDE SEQUENCE</scope>
    <source>
        <strain evidence="2">ID150040</strain>
    </source>
</reference>
<name>A0A8J3IHE5_9CHLR</name>